<keyword evidence="1" id="KW-1133">Transmembrane helix</keyword>
<evidence type="ECO:0000256" key="1">
    <source>
        <dbReference type="SAM" id="Phobius"/>
    </source>
</evidence>
<keyword evidence="1" id="KW-0812">Transmembrane</keyword>
<accession>A0A7R9MEU2</accession>
<name>A0A7R9MEU2_9ACAR</name>
<dbReference type="EMBL" id="OC928286">
    <property type="protein sequence ID" value="CAD7657673.1"/>
    <property type="molecule type" value="Genomic_DNA"/>
</dbReference>
<dbReference type="Proteomes" id="UP000728032">
    <property type="component" value="Unassembled WGS sequence"/>
</dbReference>
<organism evidence="2">
    <name type="scientific">Oppiella nova</name>
    <dbReference type="NCBI Taxonomy" id="334625"/>
    <lineage>
        <taxon>Eukaryota</taxon>
        <taxon>Metazoa</taxon>
        <taxon>Ecdysozoa</taxon>
        <taxon>Arthropoda</taxon>
        <taxon>Chelicerata</taxon>
        <taxon>Arachnida</taxon>
        <taxon>Acari</taxon>
        <taxon>Acariformes</taxon>
        <taxon>Sarcoptiformes</taxon>
        <taxon>Oribatida</taxon>
        <taxon>Brachypylina</taxon>
        <taxon>Oppioidea</taxon>
        <taxon>Oppiidae</taxon>
        <taxon>Oppiella</taxon>
    </lineage>
</organism>
<dbReference type="EMBL" id="CAJPVJ010013461">
    <property type="protein sequence ID" value="CAG2174859.1"/>
    <property type="molecule type" value="Genomic_DNA"/>
</dbReference>
<evidence type="ECO:0000313" key="2">
    <source>
        <dbReference type="EMBL" id="CAD7657673.1"/>
    </source>
</evidence>
<reference evidence="2" key="1">
    <citation type="submission" date="2020-11" db="EMBL/GenBank/DDBJ databases">
        <authorList>
            <person name="Tran Van P."/>
        </authorList>
    </citation>
    <scope>NUCLEOTIDE SEQUENCE</scope>
</reference>
<keyword evidence="1" id="KW-0472">Membrane</keyword>
<proteinExistence type="predicted"/>
<protein>
    <submittedName>
        <fullName evidence="2">Uncharacterized protein</fullName>
    </submittedName>
</protein>
<sequence length="89" mass="10329">MAYNSSVYKHILLLIIIFIINTNGVYNIDVGEGAVKVVSPVPRHQLLLRRLLQYNSRPYNMCSNRDKERMQQCDTYAADDWDISEVPQL</sequence>
<evidence type="ECO:0000313" key="3">
    <source>
        <dbReference type="Proteomes" id="UP000728032"/>
    </source>
</evidence>
<gene>
    <name evidence="2" type="ORF">ONB1V03_LOCUS14298</name>
</gene>
<feature type="transmembrane region" description="Helical" evidence="1">
    <location>
        <begin position="6"/>
        <end position="26"/>
    </location>
</feature>
<keyword evidence="3" id="KW-1185">Reference proteome</keyword>
<dbReference type="AlphaFoldDB" id="A0A7R9MEU2"/>